<dbReference type="GeneID" id="89335724"/>
<feature type="transmembrane region" description="Helical" evidence="1">
    <location>
        <begin position="133"/>
        <end position="154"/>
    </location>
</feature>
<dbReference type="EMBL" id="CP146016">
    <property type="protein sequence ID" value="WWQ61087.1"/>
    <property type="molecule type" value="Genomic_DNA"/>
</dbReference>
<gene>
    <name evidence="2" type="ORF">V6M85_03110</name>
</gene>
<protein>
    <submittedName>
        <fullName evidence="2">Uncharacterized protein</fullName>
    </submittedName>
</protein>
<dbReference type="RefSeq" id="WP_338602866.1">
    <property type="nucleotide sequence ID" value="NZ_CP146016.1"/>
</dbReference>
<organism evidence="2 3">
    <name type="scientific">Sulfolobus tengchongensis</name>
    <dbReference type="NCBI Taxonomy" id="207809"/>
    <lineage>
        <taxon>Archaea</taxon>
        <taxon>Thermoproteota</taxon>
        <taxon>Thermoprotei</taxon>
        <taxon>Sulfolobales</taxon>
        <taxon>Sulfolobaceae</taxon>
        <taxon>Sulfolobus</taxon>
    </lineage>
</organism>
<dbReference type="Proteomes" id="UP001432202">
    <property type="component" value="Chromosome"/>
</dbReference>
<keyword evidence="3" id="KW-1185">Reference proteome</keyword>
<evidence type="ECO:0000313" key="2">
    <source>
        <dbReference type="EMBL" id="WWQ61087.1"/>
    </source>
</evidence>
<evidence type="ECO:0000256" key="1">
    <source>
        <dbReference type="SAM" id="Phobius"/>
    </source>
</evidence>
<name>A0AAX4L2J1_9CREN</name>
<proteinExistence type="predicted"/>
<keyword evidence="1" id="KW-1133">Transmembrane helix</keyword>
<sequence>MMRWELLLLSISLSLVTLSTVSINTPTQFLYNFQQKELSLPPLVEKACVIITQNKTNVISEILVLSNTKSFIVNVSSDGMVNLPISSGNYEFFIIKEFEFNTTTKKFEKINTTYNATMTLEILKMKVLLNNHVIFIAGVMGTIIGGVIYVVRIIKTRTL</sequence>
<evidence type="ECO:0000313" key="3">
    <source>
        <dbReference type="Proteomes" id="UP001432202"/>
    </source>
</evidence>
<reference evidence="2 3" key="1">
    <citation type="submission" date="2024-02" db="EMBL/GenBank/DDBJ databases">
        <title>STSV induces naive adaptation in Sulfolobus.</title>
        <authorList>
            <person name="Xiang X."/>
            <person name="Song M."/>
        </authorList>
    </citation>
    <scope>NUCLEOTIDE SEQUENCE [LARGE SCALE GENOMIC DNA]</scope>
    <source>
        <strain evidence="2 3">RT2</strain>
    </source>
</reference>
<accession>A0AAX4L2J1</accession>
<keyword evidence="1" id="KW-0472">Membrane</keyword>
<dbReference type="AlphaFoldDB" id="A0AAX4L2J1"/>
<keyword evidence="1" id="KW-0812">Transmembrane</keyword>